<evidence type="ECO:0000313" key="2">
    <source>
        <dbReference type="EMBL" id="QDT00618.1"/>
    </source>
</evidence>
<reference evidence="2 3" key="1">
    <citation type="submission" date="2019-02" db="EMBL/GenBank/DDBJ databases">
        <title>Deep-cultivation of Planctomycetes and their phenomic and genomic characterization uncovers novel biology.</title>
        <authorList>
            <person name="Wiegand S."/>
            <person name="Jogler M."/>
            <person name="Boedeker C."/>
            <person name="Pinto D."/>
            <person name="Vollmers J."/>
            <person name="Rivas-Marin E."/>
            <person name="Kohn T."/>
            <person name="Peeters S.H."/>
            <person name="Heuer A."/>
            <person name="Rast P."/>
            <person name="Oberbeckmann S."/>
            <person name="Bunk B."/>
            <person name="Jeske O."/>
            <person name="Meyerdierks A."/>
            <person name="Storesund J.E."/>
            <person name="Kallscheuer N."/>
            <person name="Luecker S."/>
            <person name="Lage O.M."/>
            <person name="Pohl T."/>
            <person name="Merkel B.J."/>
            <person name="Hornburger P."/>
            <person name="Mueller R.-W."/>
            <person name="Bruemmer F."/>
            <person name="Labrenz M."/>
            <person name="Spormann A.M."/>
            <person name="Op den Camp H."/>
            <person name="Overmann J."/>
            <person name="Amann R."/>
            <person name="Jetten M.S.M."/>
            <person name="Mascher T."/>
            <person name="Medema M.H."/>
            <person name="Devos D.P."/>
            <person name="Kaster A.-K."/>
            <person name="Ovreas L."/>
            <person name="Rohde M."/>
            <person name="Galperin M.Y."/>
            <person name="Jogler C."/>
        </authorList>
    </citation>
    <scope>NUCLEOTIDE SEQUENCE [LARGE SCALE GENOMIC DNA]</scope>
    <source>
        <strain evidence="2 3">HG15A2</strain>
    </source>
</reference>
<evidence type="ECO:0000256" key="1">
    <source>
        <dbReference type="SAM" id="MobiDB-lite"/>
    </source>
</evidence>
<name>A0A517N0R2_9BACT</name>
<sequence>MKSVSKRFPTATPPNNCPSRKVKARKGSRNLIDDQQRTLGSVFKHISRHETRRAFPNEYLYTGRRLDPGTGLQINRHRFYASHLGRWVNRDPIGYLGSEWNLYEYASSAIAIYRDPYGLEPRTCEQLNIHNAWENKKCRKRCFLAPHDTGYLSGRRGVYWLCRDKGRPSEECHELARKDIRECKAGCDEHFPQQDCNPAYCDPEDTIKEVIRDCGALGLNAFRLGLQCTAELSVGSPKAVFTCAKYATAQEKYMICAGNVAGNGR</sequence>
<dbReference type="Gene3D" id="2.180.10.10">
    <property type="entry name" value="RHS repeat-associated core"/>
    <property type="match status" value="1"/>
</dbReference>
<dbReference type="InterPro" id="IPR022385">
    <property type="entry name" value="Rhs_assc_core"/>
</dbReference>
<gene>
    <name evidence="2" type="ORF">HG15A2_39570</name>
</gene>
<evidence type="ECO:0000313" key="3">
    <source>
        <dbReference type="Proteomes" id="UP000319852"/>
    </source>
</evidence>
<feature type="region of interest" description="Disordered" evidence="1">
    <location>
        <begin position="1"/>
        <end position="29"/>
    </location>
</feature>
<proteinExistence type="predicted"/>
<dbReference type="KEGG" id="amob:HG15A2_39570"/>
<protein>
    <recommendedName>
        <fullName evidence="4">RHS repeat-associated core domain-containing protein</fullName>
    </recommendedName>
</protein>
<dbReference type="RefSeq" id="WP_391483902.1">
    <property type="nucleotide sequence ID" value="NZ_CP036263.1"/>
</dbReference>
<keyword evidence="3" id="KW-1185">Reference proteome</keyword>
<dbReference type="EMBL" id="CP036263">
    <property type="protein sequence ID" value="QDT00618.1"/>
    <property type="molecule type" value="Genomic_DNA"/>
</dbReference>
<dbReference type="NCBIfam" id="TIGR03696">
    <property type="entry name" value="Rhs_assc_core"/>
    <property type="match status" value="1"/>
</dbReference>
<dbReference type="Proteomes" id="UP000319852">
    <property type="component" value="Chromosome"/>
</dbReference>
<dbReference type="AlphaFoldDB" id="A0A517N0R2"/>
<organism evidence="2 3">
    <name type="scientific">Adhaeretor mobilis</name>
    <dbReference type="NCBI Taxonomy" id="1930276"/>
    <lineage>
        <taxon>Bacteria</taxon>
        <taxon>Pseudomonadati</taxon>
        <taxon>Planctomycetota</taxon>
        <taxon>Planctomycetia</taxon>
        <taxon>Pirellulales</taxon>
        <taxon>Lacipirellulaceae</taxon>
        <taxon>Adhaeretor</taxon>
    </lineage>
</organism>
<accession>A0A517N0R2</accession>
<evidence type="ECO:0008006" key="4">
    <source>
        <dbReference type="Google" id="ProtNLM"/>
    </source>
</evidence>